<accession>A0A653AAG1</accession>
<dbReference type="Pfam" id="PF11171">
    <property type="entry name" value="DUF2958"/>
    <property type="match status" value="1"/>
</dbReference>
<organism evidence="1">
    <name type="scientific">Uncultured Desulfatiglans sp</name>
    <dbReference type="NCBI Taxonomy" id="1748965"/>
    <lineage>
        <taxon>Bacteria</taxon>
        <taxon>Pseudomonadati</taxon>
        <taxon>Thermodesulfobacteriota</taxon>
        <taxon>Desulfobacteria</taxon>
        <taxon>Desulfatiglandales</taxon>
        <taxon>Desulfatiglandaceae</taxon>
        <taxon>Desulfatiglans</taxon>
        <taxon>environmental samples</taxon>
    </lineage>
</organism>
<dbReference type="AlphaFoldDB" id="A0A653AAG1"/>
<reference evidence="1" key="1">
    <citation type="submission" date="2018-07" db="EMBL/GenBank/DDBJ databases">
        <authorList>
            <consortium name="Genoscope - CEA"/>
            <person name="William W."/>
        </authorList>
    </citation>
    <scope>NUCLEOTIDE SEQUENCE</scope>
    <source>
        <strain evidence="1">IK1</strain>
    </source>
</reference>
<proteinExistence type="predicted"/>
<name>A0A653AAG1_UNCDX</name>
<gene>
    <name evidence="1" type="ORF">TRIP_B350142</name>
</gene>
<evidence type="ECO:0000313" key="1">
    <source>
        <dbReference type="EMBL" id="VBB44985.1"/>
    </source>
</evidence>
<evidence type="ECO:0008006" key="2">
    <source>
        <dbReference type="Google" id="ProtNLM"/>
    </source>
</evidence>
<sequence>MWNEPTRERLSKLPRLYETENVPLKEKLVHLHFFIGGCDWYVSETDGKDLMWGFCILNNDYDMAEWGYVSLSELREIKVSGWLEVDCESEDVWEVRRAIDVDKIRITQGWSKEENVSGLARDLIPDAVQNPDQTSSMRENRPC</sequence>
<dbReference type="InterPro" id="IPR021341">
    <property type="entry name" value="DUF2958"/>
</dbReference>
<protein>
    <recommendedName>
        <fullName evidence="2">DUF2958 domain-containing protein</fullName>
    </recommendedName>
</protein>
<dbReference type="EMBL" id="UPXX01000029">
    <property type="protein sequence ID" value="VBB44985.1"/>
    <property type="molecule type" value="Genomic_DNA"/>
</dbReference>